<protein>
    <submittedName>
        <fullName evidence="1">Uncharacterized protein</fullName>
    </submittedName>
</protein>
<reference evidence="2" key="1">
    <citation type="journal article" date="2024" name="Proc. Natl. Acad. Sci. U.S.A.">
        <title>Extraordinary preservation of gene collinearity over three hundred million years revealed in homosporous lycophytes.</title>
        <authorList>
            <person name="Li C."/>
            <person name="Wickell D."/>
            <person name="Kuo L.Y."/>
            <person name="Chen X."/>
            <person name="Nie B."/>
            <person name="Liao X."/>
            <person name="Peng D."/>
            <person name="Ji J."/>
            <person name="Jenkins J."/>
            <person name="Williams M."/>
            <person name="Shu S."/>
            <person name="Plott C."/>
            <person name="Barry K."/>
            <person name="Rajasekar S."/>
            <person name="Grimwood J."/>
            <person name="Han X."/>
            <person name="Sun S."/>
            <person name="Hou Z."/>
            <person name="He W."/>
            <person name="Dai G."/>
            <person name="Sun C."/>
            <person name="Schmutz J."/>
            <person name="Leebens-Mack J.H."/>
            <person name="Li F.W."/>
            <person name="Wang L."/>
        </authorList>
    </citation>
    <scope>NUCLEOTIDE SEQUENCE [LARGE SCALE GENOMIC DNA]</scope>
    <source>
        <strain evidence="2">cv. PW_Plant_1</strain>
    </source>
</reference>
<dbReference type="EMBL" id="CM055106">
    <property type="protein sequence ID" value="KAJ7529874.1"/>
    <property type="molecule type" value="Genomic_DNA"/>
</dbReference>
<evidence type="ECO:0000313" key="2">
    <source>
        <dbReference type="Proteomes" id="UP001162992"/>
    </source>
</evidence>
<name>A0ACC2BJC4_DIPCM</name>
<evidence type="ECO:0000313" key="1">
    <source>
        <dbReference type="EMBL" id="KAJ7529874.1"/>
    </source>
</evidence>
<proteinExistence type="predicted"/>
<sequence length="613" mass="67653">MAAFFSLPELRAELHALGHDDVPDHVIMSFLSQLQITLPNCFLPSSGGLTSSLETDSSGKTGNKQPLLESNTSGNVMQKIPELSEGRDHTNSEQFGGVQPVKVRPSQYSKDESNESGSYEQHCSQKSFLENQDGVSVNSEKGCISGVPLAVYSFPLSSSGADCSKENANKSKRDIQQNCHVRQALQPCDNVVSDFPEKQSFNGSDSGSDTILKDKTQCPKNSRLSLTTGTWLPNFEQTQRPVSCSALQDMKISIEAGHKSAIASFLGDAETSRAANKFKSRIAVINQPSIDAKHNTMKSEPACTDIDCCKEQLDFREPNFSKKISFDIDNCVDDGMTKENHTEHRSKQCSKPDSKVTASEIFEDHRCQDVSARDSLQIALDTCERELLALNLSSWRQNHSTEEVESEGFVSARNSQQKPDKFFNKPISRKIEQSKGSNRPHSPGITTKQPESSLRHDAHPKGRKSIGSCLSRGDNSGMSSASSFTDRESSGEEDIRSNYGRLITSSRLKDSVSEAKSDSPTSSEGSRASYKSKGTVIKRGGKIDRVARFAEMQKLWNKDSFLKAAKGKRKSQSFHRIFANLHASHLRECVVIRTRSVQASLHRPELRPFNVTS</sequence>
<dbReference type="Proteomes" id="UP001162992">
    <property type="component" value="Chromosome 15"/>
</dbReference>
<keyword evidence="2" id="KW-1185">Reference proteome</keyword>
<comment type="caution">
    <text evidence="1">The sequence shown here is derived from an EMBL/GenBank/DDBJ whole genome shotgun (WGS) entry which is preliminary data.</text>
</comment>
<organism evidence="1 2">
    <name type="scientific">Diphasiastrum complanatum</name>
    <name type="common">Issler's clubmoss</name>
    <name type="synonym">Lycopodium complanatum</name>
    <dbReference type="NCBI Taxonomy" id="34168"/>
    <lineage>
        <taxon>Eukaryota</taxon>
        <taxon>Viridiplantae</taxon>
        <taxon>Streptophyta</taxon>
        <taxon>Embryophyta</taxon>
        <taxon>Tracheophyta</taxon>
        <taxon>Lycopodiopsida</taxon>
        <taxon>Lycopodiales</taxon>
        <taxon>Lycopodiaceae</taxon>
        <taxon>Lycopodioideae</taxon>
        <taxon>Diphasiastrum</taxon>
    </lineage>
</organism>
<gene>
    <name evidence="1" type="ORF">O6H91_15G069900</name>
</gene>
<accession>A0ACC2BJC4</accession>